<protein>
    <submittedName>
        <fullName evidence="2">Uncharacterized protein</fullName>
    </submittedName>
</protein>
<evidence type="ECO:0000256" key="1">
    <source>
        <dbReference type="SAM" id="Phobius"/>
    </source>
</evidence>
<dbReference type="EMBL" id="FN647801">
    <property type="protein sequence ID" value="CBN75510.1"/>
    <property type="molecule type" value="Genomic_DNA"/>
</dbReference>
<dbReference type="AlphaFoldDB" id="D8LCW8"/>
<keyword evidence="1" id="KW-1133">Transmembrane helix</keyword>
<accession>D8LCW8</accession>
<name>D8LCW8_ECTSI</name>
<evidence type="ECO:0000313" key="2">
    <source>
        <dbReference type="EMBL" id="CBN75510.1"/>
    </source>
</evidence>
<keyword evidence="1" id="KW-0812">Transmembrane</keyword>
<sequence>MGIMWSTFGSSIQHATIISAMLSMHQQEFQEQDLYCGVFEIPVSVLNVFPLFAAYFMVDLSR</sequence>
<gene>
    <name evidence="2" type="ORF">Esi_0111_0082</name>
</gene>
<proteinExistence type="predicted"/>
<organism evidence="2 3">
    <name type="scientific">Ectocarpus siliculosus</name>
    <name type="common">Brown alga</name>
    <name type="synonym">Conferva siliculosa</name>
    <dbReference type="NCBI Taxonomy" id="2880"/>
    <lineage>
        <taxon>Eukaryota</taxon>
        <taxon>Sar</taxon>
        <taxon>Stramenopiles</taxon>
        <taxon>Ochrophyta</taxon>
        <taxon>PX clade</taxon>
        <taxon>Phaeophyceae</taxon>
        <taxon>Ectocarpales</taxon>
        <taxon>Ectocarpaceae</taxon>
        <taxon>Ectocarpus</taxon>
    </lineage>
</organism>
<feature type="transmembrane region" description="Helical" evidence="1">
    <location>
        <begin position="34"/>
        <end position="58"/>
    </location>
</feature>
<dbReference type="EMBL" id="FN649759">
    <property type="protein sequence ID" value="CBN75510.1"/>
    <property type="molecule type" value="Genomic_DNA"/>
</dbReference>
<dbReference type="Proteomes" id="UP000002630">
    <property type="component" value="Linkage Group LG34"/>
</dbReference>
<dbReference type="InParanoid" id="D8LCW8"/>
<reference evidence="2 3" key="1">
    <citation type="journal article" date="2010" name="Nature">
        <title>The Ectocarpus genome and the independent evolution of multicellularity in brown algae.</title>
        <authorList>
            <person name="Cock J.M."/>
            <person name="Sterck L."/>
            <person name="Rouze P."/>
            <person name="Scornet D."/>
            <person name="Allen A.E."/>
            <person name="Amoutzias G."/>
            <person name="Anthouard V."/>
            <person name="Artiguenave F."/>
            <person name="Aury J.M."/>
            <person name="Badger J.H."/>
            <person name="Beszteri B."/>
            <person name="Billiau K."/>
            <person name="Bonnet E."/>
            <person name="Bothwell J.H."/>
            <person name="Bowler C."/>
            <person name="Boyen C."/>
            <person name="Brownlee C."/>
            <person name="Carrano C.J."/>
            <person name="Charrier B."/>
            <person name="Cho G.Y."/>
            <person name="Coelho S.M."/>
            <person name="Collen J."/>
            <person name="Corre E."/>
            <person name="Da Silva C."/>
            <person name="Delage L."/>
            <person name="Delaroque N."/>
            <person name="Dittami S.M."/>
            <person name="Doulbeau S."/>
            <person name="Elias M."/>
            <person name="Farnham G."/>
            <person name="Gachon C.M."/>
            <person name="Gschloessl B."/>
            <person name="Heesch S."/>
            <person name="Jabbari K."/>
            <person name="Jubin C."/>
            <person name="Kawai H."/>
            <person name="Kimura K."/>
            <person name="Kloareg B."/>
            <person name="Kupper F.C."/>
            <person name="Lang D."/>
            <person name="Le Bail A."/>
            <person name="Leblanc C."/>
            <person name="Lerouge P."/>
            <person name="Lohr M."/>
            <person name="Lopez P.J."/>
            <person name="Martens C."/>
            <person name="Maumus F."/>
            <person name="Michel G."/>
            <person name="Miranda-Saavedra D."/>
            <person name="Morales J."/>
            <person name="Moreau H."/>
            <person name="Motomura T."/>
            <person name="Nagasato C."/>
            <person name="Napoli C.A."/>
            <person name="Nelson D.R."/>
            <person name="Nyvall-Collen P."/>
            <person name="Peters A.F."/>
            <person name="Pommier C."/>
            <person name="Potin P."/>
            <person name="Poulain J."/>
            <person name="Quesneville H."/>
            <person name="Read B."/>
            <person name="Rensing S.A."/>
            <person name="Ritter A."/>
            <person name="Rousvoal S."/>
            <person name="Samanta M."/>
            <person name="Samson G."/>
            <person name="Schroeder D.C."/>
            <person name="Segurens B."/>
            <person name="Strittmatter M."/>
            <person name="Tonon T."/>
            <person name="Tregear J.W."/>
            <person name="Valentin K."/>
            <person name="von Dassow P."/>
            <person name="Yamagishi T."/>
            <person name="Van de Peer Y."/>
            <person name="Wincker P."/>
        </authorList>
    </citation>
    <scope>NUCLEOTIDE SEQUENCE [LARGE SCALE GENOMIC DNA]</scope>
    <source>
        <strain evidence="3">Ec32 / CCAP1310/4</strain>
    </source>
</reference>
<keyword evidence="3" id="KW-1185">Reference proteome</keyword>
<keyword evidence="1" id="KW-0472">Membrane</keyword>
<evidence type="ECO:0000313" key="3">
    <source>
        <dbReference type="Proteomes" id="UP000002630"/>
    </source>
</evidence>